<dbReference type="InterPro" id="IPR036770">
    <property type="entry name" value="Ankyrin_rpt-contain_sf"/>
</dbReference>
<protein>
    <submittedName>
        <fullName evidence="5">Ankyrin repeat protein</fullName>
    </submittedName>
</protein>
<keyword evidence="1" id="KW-0677">Repeat</keyword>
<dbReference type="OrthoDB" id="539213at2759"/>
<feature type="repeat" description="ANK" evidence="3">
    <location>
        <begin position="539"/>
        <end position="571"/>
    </location>
</feature>
<dbReference type="PANTHER" id="PTHR24173:SF74">
    <property type="entry name" value="ANKYRIN REPEAT DOMAIN-CONTAINING PROTEIN 16"/>
    <property type="match status" value="1"/>
</dbReference>
<dbReference type="SMART" id="SM00248">
    <property type="entry name" value="ANK"/>
    <property type="match status" value="10"/>
</dbReference>
<evidence type="ECO:0000313" key="5">
    <source>
        <dbReference type="EMBL" id="KAF2233250.1"/>
    </source>
</evidence>
<accession>A0A6A6H6B6</accession>
<feature type="repeat" description="ANK" evidence="3">
    <location>
        <begin position="572"/>
        <end position="604"/>
    </location>
</feature>
<evidence type="ECO:0000256" key="3">
    <source>
        <dbReference type="PROSITE-ProRule" id="PRU00023"/>
    </source>
</evidence>
<evidence type="ECO:0000313" key="6">
    <source>
        <dbReference type="Proteomes" id="UP000800092"/>
    </source>
</evidence>
<organism evidence="5 6">
    <name type="scientific">Viridothelium virens</name>
    <name type="common">Speckled blister lichen</name>
    <name type="synonym">Trypethelium virens</name>
    <dbReference type="NCBI Taxonomy" id="1048519"/>
    <lineage>
        <taxon>Eukaryota</taxon>
        <taxon>Fungi</taxon>
        <taxon>Dikarya</taxon>
        <taxon>Ascomycota</taxon>
        <taxon>Pezizomycotina</taxon>
        <taxon>Dothideomycetes</taxon>
        <taxon>Dothideomycetes incertae sedis</taxon>
        <taxon>Trypetheliales</taxon>
        <taxon>Trypetheliaceae</taxon>
        <taxon>Viridothelium</taxon>
    </lineage>
</organism>
<feature type="region of interest" description="Disordered" evidence="4">
    <location>
        <begin position="1050"/>
        <end position="1073"/>
    </location>
</feature>
<proteinExistence type="predicted"/>
<evidence type="ECO:0000256" key="1">
    <source>
        <dbReference type="ARBA" id="ARBA00022737"/>
    </source>
</evidence>
<dbReference type="PROSITE" id="PS50088">
    <property type="entry name" value="ANK_REPEAT"/>
    <property type="match status" value="3"/>
</dbReference>
<dbReference type="Pfam" id="PF12796">
    <property type="entry name" value="Ank_2"/>
    <property type="match status" value="1"/>
</dbReference>
<keyword evidence="2 3" id="KW-0040">ANK repeat</keyword>
<dbReference type="PANTHER" id="PTHR24173">
    <property type="entry name" value="ANKYRIN REPEAT CONTAINING"/>
    <property type="match status" value="1"/>
</dbReference>
<gene>
    <name evidence="5" type="ORF">EV356DRAFT_448637</name>
</gene>
<evidence type="ECO:0000256" key="2">
    <source>
        <dbReference type="ARBA" id="ARBA00023043"/>
    </source>
</evidence>
<keyword evidence="6" id="KW-1185">Reference proteome</keyword>
<evidence type="ECO:0000256" key="4">
    <source>
        <dbReference type="SAM" id="MobiDB-lite"/>
    </source>
</evidence>
<sequence length="1755" mass="196839">MASNTPTALPAVPAKHEDFITFVDIDPNAPLREQVEPYKRYDAKLREIFAQEPSHPILADSALNLTPILNGHEHEIKIRARDLGSEAIDEKEKYIMPLSDEDRKMNGSPAIVPSLKDFQTNFNVFSEQSLVDLDWSNVLAAGSSVVTALLPVPDAYKSSKKGLRKYYHEVVAPASDVDLFLYGLNEQQAIEKIKQIEQCVKGALLAETTTVRTKNAITIASQYPTRHVQIVLRIYKSIAEILTGFDVDCSCAAYDGKQVWAAPRALTAFMTQVNTIDLSRRSPSYENRLSKYSHRGFEVYWPDLDRSKIDPTIFERSFSGTVGLARLLVLEKLPSQSAREAYQDERRVERGRPALNRYRRARHLPGNVKEKHEDEVAEWVEGDEVSNYHTFTVPYGPKYNAKKIEKLLYTKDLLLNAEWNNEDRLREVNLHRHPAFFGTFKDVIGDCCGFCPKPCSPEEEKVAEEESSKFVSGSISFIKDNPGRQAIGSFNPITDDDWTGMAYVGNTARLCQAIVDGDLAVVSEWLSQGGSDSNIRDHTGRTPLQLAVQSSTPEIVKCLVDHGARLIARLADGRTALHLACAQGNLEMVRILLERSEENEAQHAEEEDLRKNLHAMTKPAGTDVSCAGQEGEEDAEMVDAEEADGVERTENSDEDVEMKSATSVTSTSFVKVEQKRKQVENDHLSVQDHKDEPDVYDINVLAWDVACSPLHLAIAQGHIAVVKELVQRFAADVLLPVKLFNDYDKSARAAILTLVLALNLPFGETKDMALALLQLGASSAQADMKQTTAFHYYVADKSEAIEALFDSDELGVRRAINHLSAGERFYGAEAASPLVTAIAVQEPGRAFRLLEAGARPTIDFATYMKATQIQYDNFFSHYSSKEHRDRFNELITQPIVLAVETEQPAVALELLRRGSDPNTLTCDGYDVISHDWSRNWKQGQSLLDLVEEKLKQLYRYKGEDLPSPPSRVFWNDESAYFQGLEEGTYKFWAVRTRFDALKRRYRESLKSFEKTLKEAQARKGLEEKLSAIRALVAGFEEVKNELEDHGAKKFSELHPGINAPQNEDNEPERSSKSDEFKVEFDFDVPDLTDETKEAYLRIFQAAWEGDLSTIKSFTLGPWGWGLVKDQSPLKVAVRDSHEGFSPFSLAVLKGHMNTAEGILEIVQSQFEPRGLPKTRYNMDEESNDECESNDSYDSDDQINVASQRIHDDFTIENIGEIETEAKSDIPPIRLFAWSCEVAELVGKEVMASDPIEYAVESDDRELLTTLLDLANLYAHRNASEDHSKFFDVPTSVLNLCIREGRTHLLAELISHTGCGVSLDDLMEMTGTTIREKQKYYQGLTVYGSKRKDWANAARGVREPSSTRARSPILEAAFQGNLDSVKWLLSDVPVRCYNKFAAAHADDKRIIALNKADGGFQKAISQFLNTRIELILHCAVLSEPKPESIRLLQYLVEAFPKSLEAKSSSGSTPLHLAFRLHRHSFARILIEAGADQTARDNQGANVLHVLLDLNRGYLYRECAKDVKRMMALIDPRLRASLSTERVACDPGSLTPLAQWIDHGPKGEDGGAAVLREILDFPGQDDHLLILNGAGKSPLHMLTDNSCVDLMRILLERNPLLVYRENATGRTPAEEAEDACTARKFSDPPNIPTTGQYHDKMVDKRPELFLEDSNEKLNKTRSEDSCHAAMALCKEVMEKHPGKRRLVTLHEANEVAKRLAARQARFPRAVSEESHDEVDELFDTAAKWNEEGLKEEDGEED</sequence>
<feature type="region of interest" description="Disordered" evidence="4">
    <location>
        <begin position="1627"/>
        <end position="1652"/>
    </location>
</feature>
<feature type="repeat" description="ANK" evidence="3">
    <location>
        <begin position="1464"/>
        <end position="1496"/>
    </location>
</feature>
<dbReference type="Proteomes" id="UP000800092">
    <property type="component" value="Unassembled WGS sequence"/>
</dbReference>
<reference evidence="5" key="1">
    <citation type="journal article" date="2020" name="Stud. Mycol.">
        <title>101 Dothideomycetes genomes: a test case for predicting lifestyles and emergence of pathogens.</title>
        <authorList>
            <person name="Haridas S."/>
            <person name="Albert R."/>
            <person name="Binder M."/>
            <person name="Bloem J."/>
            <person name="Labutti K."/>
            <person name="Salamov A."/>
            <person name="Andreopoulos B."/>
            <person name="Baker S."/>
            <person name="Barry K."/>
            <person name="Bills G."/>
            <person name="Bluhm B."/>
            <person name="Cannon C."/>
            <person name="Castanera R."/>
            <person name="Culley D."/>
            <person name="Daum C."/>
            <person name="Ezra D."/>
            <person name="Gonzalez J."/>
            <person name="Henrissat B."/>
            <person name="Kuo A."/>
            <person name="Liang C."/>
            <person name="Lipzen A."/>
            <person name="Lutzoni F."/>
            <person name="Magnuson J."/>
            <person name="Mondo S."/>
            <person name="Nolan M."/>
            <person name="Ohm R."/>
            <person name="Pangilinan J."/>
            <person name="Park H.-J."/>
            <person name="Ramirez L."/>
            <person name="Alfaro M."/>
            <person name="Sun H."/>
            <person name="Tritt A."/>
            <person name="Yoshinaga Y."/>
            <person name="Zwiers L.-H."/>
            <person name="Turgeon B."/>
            <person name="Goodwin S."/>
            <person name="Spatafora J."/>
            <person name="Crous P."/>
            <person name="Grigoriev I."/>
        </authorList>
    </citation>
    <scope>NUCLEOTIDE SEQUENCE</scope>
    <source>
        <strain evidence="5">Tuck. ex Michener</strain>
    </source>
</reference>
<feature type="region of interest" description="Disordered" evidence="4">
    <location>
        <begin position="620"/>
        <end position="660"/>
    </location>
</feature>
<dbReference type="InterPro" id="IPR002110">
    <property type="entry name" value="Ankyrin_rpt"/>
</dbReference>
<dbReference type="PRINTS" id="PR01415">
    <property type="entry name" value="ANKYRIN"/>
</dbReference>
<dbReference type="Pfam" id="PF00023">
    <property type="entry name" value="Ank"/>
    <property type="match status" value="2"/>
</dbReference>
<dbReference type="Gene3D" id="1.25.40.20">
    <property type="entry name" value="Ankyrin repeat-containing domain"/>
    <property type="match status" value="3"/>
</dbReference>
<dbReference type="PROSITE" id="PS50297">
    <property type="entry name" value="ANK_REP_REGION"/>
    <property type="match status" value="3"/>
</dbReference>
<dbReference type="SUPFAM" id="SSF48403">
    <property type="entry name" value="Ankyrin repeat"/>
    <property type="match status" value="2"/>
</dbReference>
<feature type="compositionally biased region" description="Acidic residues" evidence="4">
    <location>
        <begin position="630"/>
        <end position="644"/>
    </location>
</feature>
<dbReference type="EMBL" id="ML991808">
    <property type="protein sequence ID" value="KAF2233250.1"/>
    <property type="molecule type" value="Genomic_DNA"/>
</dbReference>
<name>A0A6A6H6B6_VIRVR</name>